<proteinExistence type="inferred from homology"/>
<feature type="signal peptide" evidence="3">
    <location>
        <begin position="1"/>
        <end position="27"/>
    </location>
</feature>
<feature type="chain" id="PRO_5007166625" evidence="3">
    <location>
        <begin position="28"/>
        <end position="449"/>
    </location>
</feature>
<keyword evidence="5" id="KW-1185">Reference proteome</keyword>
<dbReference type="PROSITE" id="PS51257">
    <property type="entry name" value="PROKAR_LIPOPROTEIN"/>
    <property type="match status" value="1"/>
</dbReference>
<evidence type="ECO:0000256" key="3">
    <source>
        <dbReference type="SAM" id="SignalP"/>
    </source>
</evidence>
<dbReference type="Gene3D" id="3.40.190.10">
    <property type="entry name" value="Periplasmic binding protein-like II"/>
    <property type="match status" value="2"/>
</dbReference>
<dbReference type="PROSITE" id="PS51318">
    <property type="entry name" value="TAT"/>
    <property type="match status" value="1"/>
</dbReference>
<dbReference type="EMBL" id="CP014145">
    <property type="protein sequence ID" value="AMB59567.1"/>
    <property type="molecule type" value="Genomic_DNA"/>
</dbReference>
<dbReference type="InterPro" id="IPR006059">
    <property type="entry name" value="SBP"/>
</dbReference>
<evidence type="ECO:0000313" key="5">
    <source>
        <dbReference type="Proteomes" id="UP000058305"/>
    </source>
</evidence>
<evidence type="ECO:0000256" key="1">
    <source>
        <dbReference type="ARBA" id="ARBA00008520"/>
    </source>
</evidence>
<dbReference type="PANTHER" id="PTHR43649">
    <property type="entry name" value="ARABINOSE-BINDING PROTEIN-RELATED"/>
    <property type="match status" value="1"/>
</dbReference>
<protein>
    <submittedName>
        <fullName evidence="4">Sugar ABC transporter substrate-binding protein</fullName>
    </submittedName>
</protein>
<keyword evidence="2" id="KW-0813">Transport</keyword>
<dbReference type="KEGG" id="mvd:AWU67_12605"/>
<dbReference type="PANTHER" id="PTHR43649:SF29">
    <property type="entry name" value="OSMOPROTECTIVE COMPOUNDS-BINDING PROTEIN GGTB"/>
    <property type="match status" value="1"/>
</dbReference>
<organism evidence="4 5">
    <name type="scientific">Microterricola viridarii</name>
    <dbReference type="NCBI Taxonomy" id="412690"/>
    <lineage>
        <taxon>Bacteria</taxon>
        <taxon>Bacillati</taxon>
        <taxon>Actinomycetota</taxon>
        <taxon>Actinomycetes</taxon>
        <taxon>Micrococcales</taxon>
        <taxon>Microbacteriaceae</taxon>
        <taxon>Microterricola</taxon>
    </lineage>
</organism>
<dbReference type="OrthoDB" id="8663148at2"/>
<dbReference type="InterPro" id="IPR006311">
    <property type="entry name" value="TAT_signal"/>
</dbReference>
<dbReference type="InterPro" id="IPR050490">
    <property type="entry name" value="Bact_solute-bd_prot1"/>
</dbReference>
<gene>
    <name evidence="4" type="ORF">AWU67_12605</name>
</gene>
<evidence type="ECO:0000313" key="4">
    <source>
        <dbReference type="EMBL" id="AMB59567.1"/>
    </source>
</evidence>
<comment type="similarity">
    <text evidence="1">Belongs to the bacterial solute-binding protein 1 family.</text>
</comment>
<dbReference type="SUPFAM" id="SSF53850">
    <property type="entry name" value="Periplasmic binding protein-like II"/>
    <property type="match status" value="1"/>
</dbReference>
<dbReference type="Pfam" id="PF01547">
    <property type="entry name" value="SBP_bac_1"/>
    <property type="match status" value="1"/>
</dbReference>
<evidence type="ECO:0000256" key="2">
    <source>
        <dbReference type="ARBA" id="ARBA00022448"/>
    </source>
</evidence>
<dbReference type="AlphaFoldDB" id="A0A120I191"/>
<accession>A0A120I191</accession>
<dbReference type="RefSeq" id="WP_067229632.1">
    <property type="nucleotide sequence ID" value="NZ_CP014145.1"/>
</dbReference>
<reference evidence="5" key="2">
    <citation type="submission" date="2016-01" db="EMBL/GenBank/DDBJ databases">
        <title>First complete genome sequence of a species in the genus Microterricola, an extremophilic cold active enzyme producing strain ERGS5:02 isolated from Sikkim Himalaya.</title>
        <authorList>
            <person name="Kumar R."/>
            <person name="Singh D."/>
            <person name="Swarnkar M.K."/>
        </authorList>
    </citation>
    <scope>NUCLEOTIDE SEQUENCE [LARGE SCALE GENOMIC DNA]</scope>
    <source>
        <strain evidence="5">ERGS5:02</strain>
    </source>
</reference>
<dbReference type="Proteomes" id="UP000058305">
    <property type="component" value="Chromosome"/>
</dbReference>
<keyword evidence="3" id="KW-0732">Signal</keyword>
<reference evidence="4 5" key="1">
    <citation type="journal article" date="2016" name="J. Biotechnol.">
        <title>First complete genome sequence of a species in the genus Microterricola, an extremophilic cold active enzyme producing bacterial strain ERGS5:02 isolated from Sikkim Himalaya.</title>
        <authorList>
            <person name="Himanshu"/>
            <person name="Swarnkar M.K."/>
            <person name="Singh D."/>
            <person name="Kumar R."/>
        </authorList>
    </citation>
    <scope>NUCLEOTIDE SEQUENCE [LARGE SCALE GENOMIC DNA]</scope>
    <source>
        <strain evidence="4 5">ERGS5:02</strain>
    </source>
</reference>
<sequence>MQLKNSRRVLLPVAALAAFGLVLSGCASDSGSGGDSSAPAGPGDAGTADGVVTVYGTIVDTEAELLEKSWADWEKANNIDIQYEGSKEFETQIAIRAQGGNAPDLGIFPQPGLFSDMVSRDYIQPAPDGVASNVKDGWSEDWASYATVDGTLFGAPLMASVKGFIWYSPAQFKEWGVEVPTTWDEMMTLTKTIQAKTGKPPWCAGFGSDAATGWPGTDWVEDLVLRQAGPETYDKWVKHEIPFTDPAIADAFNSVGDILLQTDYVNAGFGDVKSINSTPFGDVARVMGDGSCALTHQASFFDGFLQDPKNGNATVGPDADIWAFITPSVKAGGTAVTGGGEIVAAFSNDADTAKVQEYLSSADWANSRVALGGVLSANKGLDPANASSPILQESIKILQDPNTTFRFDASDLMPGIVGAGSFWTGMVDWINGKPTDEVLKTIDASWPSE</sequence>
<name>A0A120I191_9MICO</name>